<organism evidence="9 10">
    <name type="scientific">Neotamlana sargassicola</name>
    <dbReference type="NCBI Taxonomy" id="2883125"/>
    <lineage>
        <taxon>Bacteria</taxon>
        <taxon>Pseudomonadati</taxon>
        <taxon>Bacteroidota</taxon>
        <taxon>Flavobacteriia</taxon>
        <taxon>Flavobacteriales</taxon>
        <taxon>Flavobacteriaceae</taxon>
        <taxon>Neotamlana</taxon>
    </lineage>
</organism>
<dbReference type="Gene3D" id="2.20.20.130">
    <property type="match status" value="1"/>
</dbReference>
<dbReference type="Pfam" id="PF07980">
    <property type="entry name" value="SusD_RagB"/>
    <property type="match status" value="1"/>
</dbReference>
<feature type="domain" description="SusD-like N-terminal" evidence="8">
    <location>
        <begin position="77"/>
        <end position="249"/>
    </location>
</feature>
<dbReference type="Gene3D" id="1.25.40.900">
    <property type="match status" value="1"/>
</dbReference>
<evidence type="ECO:0000256" key="4">
    <source>
        <dbReference type="ARBA" id="ARBA00023136"/>
    </source>
</evidence>
<evidence type="ECO:0000313" key="9">
    <source>
        <dbReference type="EMBL" id="MCB4807596.1"/>
    </source>
</evidence>
<dbReference type="InterPro" id="IPR011990">
    <property type="entry name" value="TPR-like_helical_dom_sf"/>
</dbReference>
<reference evidence="9" key="1">
    <citation type="submission" date="2021-10" db="EMBL/GenBank/DDBJ databases">
        <title>Tamlana sargassums sp. nov., and Tamlana laminarinivorans sp. nov., two new bacteria isolated from the brown alga.</title>
        <authorList>
            <person name="Li J."/>
        </authorList>
    </citation>
    <scope>NUCLEOTIDE SEQUENCE</scope>
    <source>
        <strain evidence="9">62-3</strain>
    </source>
</reference>
<proteinExistence type="inferred from homology"/>
<dbReference type="InterPro" id="IPR012944">
    <property type="entry name" value="SusD_RagB_dom"/>
</dbReference>
<evidence type="ECO:0000256" key="6">
    <source>
        <dbReference type="SAM" id="SignalP"/>
    </source>
</evidence>
<name>A0A9X1I495_9FLAO</name>
<feature type="domain" description="RagB/SusD" evidence="7">
    <location>
        <begin position="366"/>
        <end position="492"/>
    </location>
</feature>
<dbReference type="InterPro" id="IPR033985">
    <property type="entry name" value="SusD-like_N"/>
</dbReference>
<dbReference type="RefSeq" id="WP_226695054.1">
    <property type="nucleotide sequence ID" value="NZ_JAJAPX010000002.1"/>
</dbReference>
<dbReference type="GO" id="GO:0009279">
    <property type="term" value="C:cell outer membrane"/>
    <property type="evidence" value="ECO:0007669"/>
    <property type="project" value="UniProtKB-SubCell"/>
</dbReference>
<evidence type="ECO:0000259" key="8">
    <source>
        <dbReference type="Pfam" id="PF14322"/>
    </source>
</evidence>
<evidence type="ECO:0000256" key="5">
    <source>
        <dbReference type="ARBA" id="ARBA00023237"/>
    </source>
</evidence>
<accession>A0A9X1I495</accession>
<comment type="caution">
    <text evidence="9">The sequence shown here is derived from an EMBL/GenBank/DDBJ whole genome shotgun (WGS) entry which is preliminary data.</text>
</comment>
<feature type="chain" id="PRO_5040737123" evidence="6">
    <location>
        <begin position="25"/>
        <end position="492"/>
    </location>
</feature>
<protein>
    <submittedName>
        <fullName evidence="9">RagB/SusD family nutrient uptake outer membrane protein</fullName>
    </submittedName>
</protein>
<evidence type="ECO:0000256" key="1">
    <source>
        <dbReference type="ARBA" id="ARBA00004442"/>
    </source>
</evidence>
<keyword evidence="3 6" id="KW-0732">Signal</keyword>
<dbReference type="EMBL" id="JAJAPX010000002">
    <property type="protein sequence ID" value="MCB4807596.1"/>
    <property type="molecule type" value="Genomic_DNA"/>
</dbReference>
<dbReference type="Gene3D" id="1.25.40.390">
    <property type="match status" value="1"/>
</dbReference>
<keyword evidence="10" id="KW-1185">Reference proteome</keyword>
<comment type="similarity">
    <text evidence="2">Belongs to the SusD family.</text>
</comment>
<evidence type="ECO:0000313" key="10">
    <source>
        <dbReference type="Proteomes" id="UP001139286"/>
    </source>
</evidence>
<sequence>MKQYKYIKQLCLAVGLLIICFAQSCSEFLEQEPGSQTSINEQLSTKEGVLEALLGTYSSLESTVRSEYFAIYVDLQSGNLKFSPSLSTSSLGELSAPVNLENVYNFQDLAQDSDLESVYDDCYNIINQTNLILEYVEALTDATSEEINQIKAQALTIRAYCHFLLVQIYAQNYNYTADASHLGVVYSTTTLTNGITYPSRKTALDTYTLLINDLNNALSFYNDSSILDGATYSYFNYYNTKAFLARVFLSKQDWQNAYDMANDVILNSGVALISDENYISEWEKTDTPVSEILLEFSVPRDSGDNVGGSMSAFYGYTSDSDYEKYVASEDLLNLFETTDIRKELFLEQPLATLIDNELEDANYYFTKKFQDNAAFVGLRLSELYLIRAEASIGLENLEDAKNDINVIRERANASLLTSTDNLEELLLEERRKEFCFESHYLFDLSRNQQDIIRNDGCISQTCNLNYPSDKFILPIPQANIDLNENLQQNASY</sequence>
<dbReference type="Pfam" id="PF14322">
    <property type="entry name" value="SusD-like_3"/>
    <property type="match status" value="1"/>
</dbReference>
<dbReference type="Proteomes" id="UP001139286">
    <property type="component" value="Unassembled WGS sequence"/>
</dbReference>
<dbReference type="AlphaFoldDB" id="A0A9X1I495"/>
<gene>
    <name evidence="9" type="ORF">LG651_04985</name>
</gene>
<dbReference type="SUPFAM" id="SSF48452">
    <property type="entry name" value="TPR-like"/>
    <property type="match status" value="1"/>
</dbReference>
<evidence type="ECO:0000256" key="3">
    <source>
        <dbReference type="ARBA" id="ARBA00022729"/>
    </source>
</evidence>
<evidence type="ECO:0000256" key="2">
    <source>
        <dbReference type="ARBA" id="ARBA00006275"/>
    </source>
</evidence>
<dbReference type="PROSITE" id="PS51257">
    <property type="entry name" value="PROKAR_LIPOPROTEIN"/>
    <property type="match status" value="1"/>
</dbReference>
<evidence type="ECO:0000259" key="7">
    <source>
        <dbReference type="Pfam" id="PF07980"/>
    </source>
</evidence>
<feature type="signal peptide" evidence="6">
    <location>
        <begin position="1"/>
        <end position="24"/>
    </location>
</feature>
<keyword evidence="5" id="KW-0998">Cell outer membrane</keyword>
<keyword evidence="4" id="KW-0472">Membrane</keyword>
<comment type="subcellular location">
    <subcellularLocation>
        <location evidence="1">Cell outer membrane</location>
    </subcellularLocation>
</comment>